<reference evidence="2" key="1">
    <citation type="submission" date="2017-02" db="UniProtKB">
        <authorList>
            <consortium name="WormBaseParasite"/>
        </authorList>
    </citation>
    <scope>IDENTIFICATION</scope>
</reference>
<keyword evidence="1" id="KW-1185">Reference proteome</keyword>
<accession>A0A0M3I1A0</accession>
<dbReference type="AlphaFoldDB" id="A0A0M3I1A0"/>
<dbReference type="Proteomes" id="UP000036681">
    <property type="component" value="Unplaced"/>
</dbReference>
<evidence type="ECO:0000313" key="2">
    <source>
        <dbReference type="WBParaSite" id="ALUE_0001002701-mRNA-1"/>
    </source>
</evidence>
<sequence>MVLFHATLGLNRVEFKKKVELAKIATVAQLSLVGERSPTRRRSLSASGQSIVDLAEDAGLFSLNPSDLVFESSQMGIAYYDFVLSAAPTTTSGYQLFLAKFDAQTNVEWFETLDVPSDVMTENGLPHNDLAMMTLGVLTWKNKIQRSKVLCLVKTMEPDSSQSLEALKRATNKFKCLHHVLSVSERRTSISSVSSGRSRSRSPHDGMRLRVLMCQTRSKVDQIPAQALRETRCLLFPSSNPILCLCFPLS</sequence>
<dbReference type="WBParaSite" id="ALUE_0001002701-mRNA-1">
    <property type="protein sequence ID" value="ALUE_0001002701-mRNA-1"/>
    <property type="gene ID" value="ALUE_0001002701"/>
</dbReference>
<protein>
    <submittedName>
        <fullName evidence="2">SERPIN domain-containing protein</fullName>
    </submittedName>
</protein>
<name>A0A0M3I1A0_ASCLU</name>
<organism evidence="1 2">
    <name type="scientific">Ascaris lumbricoides</name>
    <name type="common">Giant roundworm</name>
    <dbReference type="NCBI Taxonomy" id="6252"/>
    <lineage>
        <taxon>Eukaryota</taxon>
        <taxon>Metazoa</taxon>
        <taxon>Ecdysozoa</taxon>
        <taxon>Nematoda</taxon>
        <taxon>Chromadorea</taxon>
        <taxon>Rhabditida</taxon>
        <taxon>Spirurina</taxon>
        <taxon>Ascaridomorpha</taxon>
        <taxon>Ascaridoidea</taxon>
        <taxon>Ascarididae</taxon>
        <taxon>Ascaris</taxon>
    </lineage>
</organism>
<proteinExistence type="predicted"/>
<evidence type="ECO:0000313" key="1">
    <source>
        <dbReference type="Proteomes" id="UP000036681"/>
    </source>
</evidence>